<evidence type="ECO:0000259" key="3">
    <source>
        <dbReference type="Pfam" id="PF25202"/>
    </source>
</evidence>
<proteinExistence type="predicted"/>
<dbReference type="Pfam" id="PF25202">
    <property type="entry name" value="DUF7834"/>
    <property type="match status" value="1"/>
</dbReference>
<dbReference type="Proteomes" id="UP000325565">
    <property type="component" value="Unassembled WGS sequence"/>
</dbReference>
<dbReference type="InterPro" id="IPR004919">
    <property type="entry name" value="GmrSD_N"/>
</dbReference>
<dbReference type="PANTHER" id="PTHR35149">
    <property type="entry name" value="SLL5132 PROTEIN"/>
    <property type="match status" value="1"/>
</dbReference>
<name>A0A5E7UHN1_PSEFL</name>
<feature type="domain" description="GmrSD restriction endonucleases N-terminal" evidence="2">
    <location>
        <begin position="25"/>
        <end position="202"/>
    </location>
</feature>
<dbReference type="PANTHER" id="PTHR35149:SF2">
    <property type="entry name" value="DUF262 DOMAIN-CONTAINING PROTEIN"/>
    <property type="match status" value="1"/>
</dbReference>
<gene>
    <name evidence="4" type="ORF">PS922_04732</name>
</gene>
<sequence length="469" mass="53919">MTNLSMEATQTPQVAELSSKIISIYDLLADPALDIPLYQRPYKWTGKNINQLFSDIAIHKDKSAYRLGTIVFHQEGDTKNIVDGQQRTISLLLAARALIQRNKEKKLERKDLQERLLKLEQAMVNPSFTSEISQKNIHSNYLEVARIVSRADFTEAHIDFFLNKCQVVAVALNDVSEAFQFFDSQNARGRDLEPHDLLKAYHLREFSSGDEPLKAATVARWENSDSDELATLFSQYLYRIRNWSKGVSARYFSKDDSDLFKGVNIDTVASYPYVEQLRIAHHFVDNYNGQYERKIDSRELGFPFHLDQIIINGRRFFELISHYQGKVARISAESWNGHELVGTDGLDGYAKTIMDTLNSYLARTRTGDCYVRAMFDCLLIYYVDKFGHADISRAIEKIFIWAYSLRLKMQVVQLASMDNHVLENNLFRLIKEATRPADFINCTLAALSGTKSTKTVEIEALFKAMKYYE</sequence>
<dbReference type="InterPro" id="IPR057156">
    <property type="entry name" value="DUF7834"/>
</dbReference>
<protein>
    <submittedName>
        <fullName evidence="4">Uncharacterized protein</fullName>
    </submittedName>
</protein>
<evidence type="ECO:0000313" key="5">
    <source>
        <dbReference type="Proteomes" id="UP000325565"/>
    </source>
</evidence>
<dbReference type="Pfam" id="PF03235">
    <property type="entry name" value="GmrSD_N"/>
    <property type="match status" value="1"/>
</dbReference>
<keyword evidence="1" id="KW-0175">Coiled coil</keyword>
<dbReference type="EMBL" id="CABVJB010000008">
    <property type="protein sequence ID" value="VVQ10673.1"/>
    <property type="molecule type" value="Genomic_DNA"/>
</dbReference>
<feature type="coiled-coil region" evidence="1">
    <location>
        <begin position="95"/>
        <end position="122"/>
    </location>
</feature>
<organism evidence="4 5">
    <name type="scientific">Pseudomonas fluorescens</name>
    <dbReference type="NCBI Taxonomy" id="294"/>
    <lineage>
        <taxon>Bacteria</taxon>
        <taxon>Pseudomonadati</taxon>
        <taxon>Pseudomonadota</taxon>
        <taxon>Gammaproteobacteria</taxon>
        <taxon>Pseudomonadales</taxon>
        <taxon>Pseudomonadaceae</taxon>
        <taxon>Pseudomonas</taxon>
    </lineage>
</organism>
<accession>A0A5E7UHN1</accession>
<evidence type="ECO:0000313" key="4">
    <source>
        <dbReference type="EMBL" id="VVQ10673.1"/>
    </source>
</evidence>
<feature type="domain" description="DUF7834" evidence="3">
    <location>
        <begin position="214"/>
        <end position="450"/>
    </location>
</feature>
<evidence type="ECO:0000256" key="1">
    <source>
        <dbReference type="SAM" id="Coils"/>
    </source>
</evidence>
<reference evidence="4 5" key="1">
    <citation type="submission" date="2019-09" db="EMBL/GenBank/DDBJ databases">
        <authorList>
            <person name="Chandra G."/>
            <person name="Truman W A."/>
        </authorList>
    </citation>
    <scope>NUCLEOTIDE SEQUENCE [LARGE SCALE GENOMIC DNA]</scope>
    <source>
        <strain evidence="4">PS922</strain>
    </source>
</reference>
<evidence type="ECO:0000259" key="2">
    <source>
        <dbReference type="Pfam" id="PF03235"/>
    </source>
</evidence>
<dbReference type="AlphaFoldDB" id="A0A5E7UHN1"/>